<dbReference type="EMBL" id="JANLCJ010000002">
    <property type="protein sequence ID" value="MCS5733548.1"/>
    <property type="molecule type" value="Genomic_DNA"/>
</dbReference>
<gene>
    <name evidence="2" type="ORF">N1032_07330</name>
</gene>
<evidence type="ECO:0000313" key="2">
    <source>
        <dbReference type="EMBL" id="MCS5733548.1"/>
    </source>
</evidence>
<evidence type="ECO:0008006" key="4">
    <source>
        <dbReference type="Google" id="ProtNLM"/>
    </source>
</evidence>
<reference evidence="2" key="1">
    <citation type="submission" date="2022-08" db="EMBL/GenBank/DDBJ databases">
        <authorList>
            <person name="Deng Y."/>
            <person name="Han X.-F."/>
            <person name="Zhang Y.-Q."/>
        </authorList>
    </citation>
    <scope>NUCLEOTIDE SEQUENCE</scope>
    <source>
        <strain evidence="2">CPCC 203386</strain>
    </source>
</reference>
<sequence>MTIFLIALGALSLWAIVAALVGVARDGHRRIPTRNDAPTVVRAPKPEQHRRAHARSTVIHAG</sequence>
<organism evidence="2 3">
    <name type="scientific">Herbiconiux daphne</name>
    <dbReference type="NCBI Taxonomy" id="2970914"/>
    <lineage>
        <taxon>Bacteria</taxon>
        <taxon>Bacillati</taxon>
        <taxon>Actinomycetota</taxon>
        <taxon>Actinomycetes</taxon>
        <taxon>Micrococcales</taxon>
        <taxon>Microbacteriaceae</taxon>
        <taxon>Herbiconiux</taxon>
    </lineage>
</organism>
<proteinExistence type="predicted"/>
<keyword evidence="3" id="KW-1185">Reference proteome</keyword>
<dbReference type="Proteomes" id="UP001165586">
    <property type="component" value="Unassembled WGS sequence"/>
</dbReference>
<comment type="caution">
    <text evidence="2">The sequence shown here is derived from an EMBL/GenBank/DDBJ whole genome shotgun (WGS) entry which is preliminary data.</text>
</comment>
<accession>A0ABT2H0U2</accession>
<evidence type="ECO:0000256" key="1">
    <source>
        <dbReference type="SAM" id="MobiDB-lite"/>
    </source>
</evidence>
<feature type="region of interest" description="Disordered" evidence="1">
    <location>
        <begin position="31"/>
        <end position="62"/>
    </location>
</feature>
<protein>
    <recommendedName>
        <fullName evidence="4">MetS family NSS transporter small subunit</fullName>
    </recommendedName>
</protein>
<name>A0ABT2H0U2_9MICO</name>
<evidence type="ECO:0000313" key="3">
    <source>
        <dbReference type="Proteomes" id="UP001165586"/>
    </source>
</evidence>